<feature type="region of interest" description="Disordered" evidence="1">
    <location>
        <begin position="72"/>
        <end position="106"/>
    </location>
</feature>
<evidence type="ECO:0000259" key="2">
    <source>
        <dbReference type="Pfam" id="PF04059"/>
    </source>
</evidence>
<reference evidence="3" key="1">
    <citation type="submission" date="2021-02" db="EMBL/GenBank/DDBJ databases">
        <authorList>
            <person name="Dougan E. K."/>
            <person name="Rhodes N."/>
            <person name="Thang M."/>
            <person name="Chan C."/>
        </authorList>
    </citation>
    <scope>NUCLEOTIDE SEQUENCE</scope>
</reference>
<dbReference type="InterPro" id="IPR035979">
    <property type="entry name" value="RBD_domain_sf"/>
</dbReference>
<evidence type="ECO:0000256" key="1">
    <source>
        <dbReference type="SAM" id="MobiDB-lite"/>
    </source>
</evidence>
<dbReference type="GO" id="GO:0003676">
    <property type="term" value="F:nucleic acid binding"/>
    <property type="evidence" value="ECO:0007669"/>
    <property type="project" value="InterPro"/>
</dbReference>
<dbReference type="Pfam" id="PF04059">
    <property type="entry name" value="RRM_2"/>
    <property type="match status" value="1"/>
</dbReference>
<dbReference type="EMBL" id="CAJNNW010037299">
    <property type="protein sequence ID" value="CAE8740656.1"/>
    <property type="molecule type" value="Genomic_DNA"/>
</dbReference>
<feature type="non-terminal residue" evidence="3">
    <location>
        <position position="1"/>
    </location>
</feature>
<organism evidence="3 4">
    <name type="scientific">Polarella glacialis</name>
    <name type="common">Dinoflagellate</name>
    <dbReference type="NCBI Taxonomy" id="89957"/>
    <lineage>
        <taxon>Eukaryota</taxon>
        <taxon>Sar</taxon>
        <taxon>Alveolata</taxon>
        <taxon>Dinophyceae</taxon>
        <taxon>Suessiales</taxon>
        <taxon>Suessiaceae</taxon>
        <taxon>Polarella</taxon>
    </lineage>
</organism>
<protein>
    <recommendedName>
        <fullName evidence="2">Mei2-like C-terminal RNA recognition motif domain-containing protein</fullName>
    </recommendedName>
</protein>
<feature type="non-terminal residue" evidence="3">
    <location>
        <position position="165"/>
    </location>
</feature>
<feature type="compositionally biased region" description="Gly residues" evidence="1">
    <location>
        <begin position="84"/>
        <end position="94"/>
    </location>
</feature>
<evidence type="ECO:0000313" key="3">
    <source>
        <dbReference type="EMBL" id="CAE8740656.1"/>
    </source>
</evidence>
<sequence>QHLLLFSWVPCFETHPRPLAELRETELPGARPGLGGVESSSAEAMSSASAASMMPMSIPGYPSTGLDFEGAMEGMPVALPRTEGGAGGGGGSRGSKGPRTKRDDEASYTTVMLRNIPNKYTRQMLIDQLHSLGFLGDIDYLYLPIDFANRCNVGYCFVNLRTSVA</sequence>
<gene>
    <name evidence="3" type="ORF">PGLA2088_LOCUS50116</name>
</gene>
<comment type="caution">
    <text evidence="3">The sequence shown here is derived from an EMBL/GenBank/DDBJ whole genome shotgun (WGS) entry which is preliminary data.</text>
</comment>
<accession>A0A813LX85</accession>
<feature type="domain" description="Mei2-like C-terminal RNA recognition motif" evidence="2">
    <location>
        <begin position="109"/>
        <end position="160"/>
    </location>
</feature>
<proteinExistence type="predicted"/>
<name>A0A813LX85_POLGL</name>
<evidence type="ECO:0000313" key="4">
    <source>
        <dbReference type="Proteomes" id="UP000626109"/>
    </source>
</evidence>
<dbReference type="AlphaFoldDB" id="A0A813LX85"/>
<dbReference type="InterPro" id="IPR007201">
    <property type="entry name" value="Mei2-like_Rrm_C"/>
</dbReference>
<dbReference type="SUPFAM" id="SSF54928">
    <property type="entry name" value="RNA-binding domain, RBD"/>
    <property type="match status" value="1"/>
</dbReference>
<dbReference type="Proteomes" id="UP000626109">
    <property type="component" value="Unassembled WGS sequence"/>
</dbReference>